<dbReference type="OrthoDB" id="10678198at2759"/>
<keyword evidence="3" id="KW-1185">Reference proteome</keyword>
<evidence type="ECO:0000256" key="1">
    <source>
        <dbReference type="SAM" id="MobiDB-lite"/>
    </source>
</evidence>
<feature type="compositionally biased region" description="Low complexity" evidence="1">
    <location>
        <begin position="138"/>
        <end position="154"/>
    </location>
</feature>
<evidence type="ECO:0000313" key="3">
    <source>
        <dbReference type="Proteomes" id="UP000886653"/>
    </source>
</evidence>
<feature type="compositionally biased region" description="Polar residues" evidence="1">
    <location>
        <begin position="332"/>
        <end position="345"/>
    </location>
</feature>
<protein>
    <submittedName>
        <fullName evidence="2">Uncharacterized protein</fullName>
    </submittedName>
</protein>
<feature type="compositionally biased region" description="Polar residues" evidence="1">
    <location>
        <begin position="21"/>
        <end position="45"/>
    </location>
</feature>
<sequence>MSRSKQQLENAADRALDDLSSGIQARSQPSTPQSNHRAKVSNNLGLTLGDEGDGPPILDLLLSAKQPKSRLRQLAEKSARKYKRNSLVNPELDQQPDLAQKFVLDLPAPNPPVFDTDLLASKAIKRTIRRRSSVSPRKPLTPLKTPKTSKPTSTVAAEADLEQMVENMNLAEPRPSPAPASDGLKPPTRRNTRRVTIVHISQEDYQPLLNPESEHARSSGEICETRVCDGEEHEDLSQNVVERENCLFNPEPQPEAEEEEIEEEVSRTHKGKNSHSLVPDDSEDEDQPGPSRKPRARILDSESDEEDHQPVLTRKPNTRIPDSESEDEEDCQTNPLRNPSHQVPENESGDEEGDQPIMSRNPSHPIPDSDSMMDELEERLDDDDDDDDDDIEQALRPAPVAKPERSNDVSISYNSRQPSKGGRSVILEIDPSDSDDSIDQESSVSFGTCKDARDHA</sequence>
<feature type="region of interest" description="Disordered" evidence="1">
    <location>
        <begin position="231"/>
        <end position="456"/>
    </location>
</feature>
<gene>
    <name evidence="2" type="ORF">CROQUDRAFT_408961</name>
</gene>
<dbReference type="EMBL" id="MU167237">
    <property type="protein sequence ID" value="KAG0148368.1"/>
    <property type="molecule type" value="Genomic_DNA"/>
</dbReference>
<feature type="compositionally biased region" description="Acidic residues" evidence="1">
    <location>
        <begin position="430"/>
        <end position="439"/>
    </location>
</feature>
<organism evidence="2 3">
    <name type="scientific">Cronartium quercuum f. sp. fusiforme G11</name>
    <dbReference type="NCBI Taxonomy" id="708437"/>
    <lineage>
        <taxon>Eukaryota</taxon>
        <taxon>Fungi</taxon>
        <taxon>Dikarya</taxon>
        <taxon>Basidiomycota</taxon>
        <taxon>Pucciniomycotina</taxon>
        <taxon>Pucciniomycetes</taxon>
        <taxon>Pucciniales</taxon>
        <taxon>Coleosporiaceae</taxon>
        <taxon>Cronartium</taxon>
    </lineage>
</organism>
<comment type="caution">
    <text evidence="2">The sequence shown here is derived from an EMBL/GenBank/DDBJ whole genome shotgun (WGS) entry which is preliminary data.</text>
</comment>
<feature type="compositionally biased region" description="Acidic residues" evidence="1">
    <location>
        <begin position="371"/>
        <end position="392"/>
    </location>
</feature>
<dbReference type="AlphaFoldDB" id="A0A9P6NQG6"/>
<feature type="region of interest" description="Disordered" evidence="1">
    <location>
        <begin position="128"/>
        <end position="154"/>
    </location>
</feature>
<dbReference type="Proteomes" id="UP000886653">
    <property type="component" value="Unassembled WGS sequence"/>
</dbReference>
<feature type="compositionally biased region" description="Acidic residues" evidence="1">
    <location>
        <begin position="254"/>
        <end position="263"/>
    </location>
</feature>
<proteinExistence type="predicted"/>
<reference evidence="2" key="1">
    <citation type="submission" date="2013-11" db="EMBL/GenBank/DDBJ databases">
        <title>Genome sequence of the fusiform rust pathogen reveals effectors for host alternation and coevolution with pine.</title>
        <authorList>
            <consortium name="DOE Joint Genome Institute"/>
            <person name="Smith K."/>
            <person name="Pendleton A."/>
            <person name="Kubisiak T."/>
            <person name="Anderson C."/>
            <person name="Salamov A."/>
            <person name="Aerts A."/>
            <person name="Riley R."/>
            <person name="Clum A."/>
            <person name="Lindquist E."/>
            <person name="Ence D."/>
            <person name="Campbell M."/>
            <person name="Kronenberg Z."/>
            <person name="Feau N."/>
            <person name="Dhillon B."/>
            <person name="Hamelin R."/>
            <person name="Burleigh J."/>
            <person name="Smith J."/>
            <person name="Yandell M."/>
            <person name="Nelson C."/>
            <person name="Grigoriev I."/>
            <person name="Davis J."/>
        </authorList>
    </citation>
    <scope>NUCLEOTIDE SEQUENCE</scope>
    <source>
        <strain evidence="2">G11</strain>
    </source>
</reference>
<feature type="compositionally biased region" description="Polar residues" evidence="1">
    <location>
        <begin position="408"/>
        <end position="418"/>
    </location>
</feature>
<name>A0A9P6NQG6_9BASI</name>
<evidence type="ECO:0000313" key="2">
    <source>
        <dbReference type="EMBL" id="KAG0148368.1"/>
    </source>
</evidence>
<accession>A0A9P6NQG6</accession>
<feature type="region of interest" description="Disordered" evidence="1">
    <location>
        <begin position="171"/>
        <end position="190"/>
    </location>
</feature>
<feature type="region of interest" description="Disordered" evidence="1">
    <location>
        <begin position="1"/>
        <end position="52"/>
    </location>
</feature>